<dbReference type="SUPFAM" id="SSF54523">
    <property type="entry name" value="Pili subunits"/>
    <property type="match status" value="1"/>
</dbReference>
<evidence type="ECO:0000256" key="7">
    <source>
        <dbReference type="ARBA" id="ARBA00022692"/>
    </source>
</evidence>
<keyword evidence="5" id="KW-0488">Methylation</keyword>
<dbReference type="GO" id="GO:0015627">
    <property type="term" value="C:type II protein secretion system complex"/>
    <property type="evidence" value="ECO:0007669"/>
    <property type="project" value="InterPro"/>
</dbReference>
<dbReference type="InterPro" id="IPR051621">
    <property type="entry name" value="T2SS_protein_J"/>
</dbReference>
<evidence type="ECO:0000256" key="10">
    <source>
        <dbReference type="SAM" id="Phobius"/>
    </source>
</evidence>
<sequence length="195" mass="22107">MNKGEMAFTLPEILIATFILSFLLLGAYFIFNKSHSAWEKGNLRIEQYQKIRGCLDILTRELKSAFITSSNPSFVFKGKENEVLLTSSSNIPRQKGEYDLKQIKYKLDNSRLIRRVKSNFINPSSSGAVTVLASGVDKVTFSYYNGEKWQSQWDSEKDKDKRFSSGLPRAVGIEFVIREEGEAAVFSTTVTLPVR</sequence>
<protein>
    <recommendedName>
        <fullName evidence="3">Type II secretion system protein J</fullName>
    </recommendedName>
</protein>
<gene>
    <name evidence="11" type="ORF">DRJ04_03080</name>
</gene>
<evidence type="ECO:0000256" key="1">
    <source>
        <dbReference type="ARBA" id="ARBA00004377"/>
    </source>
</evidence>
<dbReference type="GO" id="GO:0005886">
    <property type="term" value="C:plasma membrane"/>
    <property type="evidence" value="ECO:0007669"/>
    <property type="project" value="UniProtKB-SubCell"/>
</dbReference>
<organism evidence="11 12">
    <name type="scientific">Aerophobetes bacterium</name>
    <dbReference type="NCBI Taxonomy" id="2030807"/>
    <lineage>
        <taxon>Bacteria</taxon>
        <taxon>Candidatus Aerophobota</taxon>
    </lineage>
</organism>
<dbReference type="PANTHER" id="PTHR39583:SF2">
    <property type="entry name" value="TYPE II SECRETION SYSTEM PROTEIN J"/>
    <property type="match status" value="1"/>
</dbReference>
<keyword evidence="6" id="KW-0997">Cell inner membrane</keyword>
<dbReference type="InterPro" id="IPR045584">
    <property type="entry name" value="Pilin-like"/>
</dbReference>
<dbReference type="GO" id="GO:0015628">
    <property type="term" value="P:protein secretion by the type II secretion system"/>
    <property type="evidence" value="ECO:0007669"/>
    <property type="project" value="InterPro"/>
</dbReference>
<evidence type="ECO:0000313" key="12">
    <source>
        <dbReference type="Proteomes" id="UP000280417"/>
    </source>
</evidence>
<keyword evidence="9 10" id="KW-0472">Membrane</keyword>
<evidence type="ECO:0000256" key="5">
    <source>
        <dbReference type="ARBA" id="ARBA00022481"/>
    </source>
</evidence>
<reference evidence="11 12" key="1">
    <citation type="submission" date="2018-06" db="EMBL/GenBank/DDBJ databases">
        <title>Extensive metabolic versatility and redundancy in microbially diverse, dynamic hydrothermal sediments.</title>
        <authorList>
            <person name="Dombrowski N."/>
            <person name="Teske A."/>
            <person name="Baker B.J."/>
        </authorList>
    </citation>
    <scope>NUCLEOTIDE SEQUENCE [LARGE SCALE GENOMIC DNA]</scope>
    <source>
        <strain evidence="11">B3_G15</strain>
    </source>
</reference>
<name>A0A662DIC5_UNCAE</name>
<dbReference type="Gene3D" id="2.10.70.20">
    <property type="entry name" value="gspk-gspi-gspj complex like domains"/>
    <property type="match status" value="1"/>
</dbReference>
<feature type="transmembrane region" description="Helical" evidence="10">
    <location>
        <begin position="13"/>
        <end position="31"/>
    </location>
</feature>
<evidence type="ECO:0000256" key="6">
    <source>
        <dbReference type="ARBA" id="ARBA00022519"/>
    </source>
</evidence>
<comment type="subcellular location">
    <subcellularLocation>
        <location evidence="1">Cell inner membrane</location>
        <topology evidence="1">Single-pass membrane protein</topology>
    </subcellularLocation>
</comment>
<evidence type="ECO:0000313" key="11">
    <source>
        <dbReference type="EMBL" id="RLE14071.1"/>
    </source>
</evidence>
<dbReference type="PANTHER" id="PTHR39583">
    <property type="entry name" value="TYPE II SECRETION SYSTEM PROTEIN J-RELATED"/>
    <property type="match status" value="1"/>
</dbReference>
<evidence type="ECO:0000256" key="2">
    <source>
        <dbReference type="ARBA" id="ARBA00011084"/>
    </source>
</evidence>
<keyword evidence="4" id="KW-1003">Cell membrane</keyword>
<keyword evidence="8 10" id="KW-1133">Transmembrane helix</keyword>
<dbReference type="EMBL" id="QMQA01000062">
    <property type="protein sequence ID" value="RLE14071.1"/>
    <property type="molecule type" value="Genomic_DNA"/>
</dbReference>
<dbReference type="InterPro" id="IPR010055">
    <property type="entry name" value="T2SS_protein-GspJ"/>
</dbReference>
<keyword evidence="7 10" id="KW-0812">Transmembrane</keyword>
<proteinExistence type="inferred from homology"/>
<comment type="caution">
    <text evidence="11">The sequence shown here is derived from an EMBL/GenBank/DDBJ whole genome shotgun (WGS) entry which is preliminary data.</text>
</comment>
<dbReference type="Proteomes" id="UP000280417">
    <property type="component" value="Unassembled WGS sequence"/>
</dbReference>
<evidence type="ECO:0000256" key="4">
    <source>
        <dbReference type="ARBA" id="ARBA00022475"/>
    </source>
</evidence>
<dbReference type="InterPro" id="IPR012902">
    <property type="entry name" value="N_methyl_site"/>
</dbReference>
<evidence type="ECO:0000256" key="3">
    <source>
        <dbReference type="ARBA" id="ARBA00021539"/>
    </source>
</evidence>
<comment type="similarity">
    <text evidence="2">Belongs to the GSP J family.</text>
</comment>
<evidence type="ECO:0000256" key="8">
    <source>
        <dbReference type="ARBA" id="ARBA00022989"/>
    </source>
</evidence>
<accession>A0A662DIC5</accession>
<dbReference type="NCBIfam" id="TIGR02532">
    <property type="entry name" value="IV_pilin_GFxxxE"/>
    <property type="match status" value="1"/>
</dbReference>
<dbReference type="AlphaFoldDB" id="A0A662DIC5"/>
<dbReference type="Pfam" id="PF11612">
    <property type="entry name" value="T2SSJ"/>
    <property type="match status" value="1"/>
</dbReference>
<evidence type="ECO:0000256" key="9">
    <source>
        <dbReference type="ARBA" id="ARBA00023136"/>
    </source>
</evidence>